<evidence type="ECO:0000256" key="1">
    <source>
        <dbReference type="SAM" id="Phobius"/>
    </source>
</evidence>
<dbReference type="AlphaFoldDB" id="A0A1G7XZ24"/>
<proteinExistence type="predicted"/>
<dbReference type="Proteomes" id="UP000199296">
    <property type="component" value="Unassembled WGS sequence"/>
</dbReference>
<protein>
    <submittedName>
        <fullName evidence="2">Uncharacterized protein</fullName>
    </submittedName>
</protein>
<organism evidence="2 3">
    <name type="scientific">Psychroflexus sediminis</name>
    <dbReference type="NCBI Taxonomy" id="470826"/>
    <lineage>
        <taxon>Bacteria</taxon>
        <taxon>Pseudomonadati</taxon>
        <taxon>Bacteroidota</taxon>
        <taxon>Flavobacteriia</taxon>
        <taxon>Flavobacteriales</taxon>
        <taxon>Flavobacteriaceae</taxon>
        <taxon>Psychroflexus</taxon>
    </lineage>
</organism>
<dbReference type="RefSeq" id="WP_143002830.1">
    <property type="nucleotide sequence ID" value="NZ_FNCW01000010.1"/>
</dbReference>
<reference evidence="2 3" key="1">
    <citation type="submission" date="2016-10" db="EMBL/GenBank/DDBJ databases">
        <authorList>
            <person name="de Groot N.N."/>
        </authorList>
    </citation>
    <scope>NUCLEOTIDE SEQUENCE [LARGE SCALE GENOMIC DNA]</scope>
    <source>
        <strain evidence="2 3">DSM 19803</strain>
    </source>
</reference>
<feature type="transmembrane region" description="Helical" evidence="1">
    <location>
        <begin position="71"/>
        <end position="92"/>
    </location>
</feature>
<feature type="transmembrane region" description="Helical" evidence="1">
    <location>
        <begin position="46"/>
        <end position="64"/>
    </location>
</feature>
<keyword evidence="1" id="KW-1133">Transmembrane helix</keyword>
<keyword evidence="1" id="KW-0812">Transmembrane</keyword>
<gene>
    <name evidence="2" type="ORF">SAMN04488027_11030</name>
</gene>
<feature type="transmembrane region" description="Helical" evidence="1">
    <location>
        <begin position="119"/>
        <end position="137"/>
    </location>
</feature>
<keyword evidence="3" id="KW-1185">Reference proteome</keyword>
<dbReference type="OrthoDB" id="1442506at2"/>
<feature type="transmembrane region" description="Helical" evidence="1">
    <location>
        <begin position="7"/>
        <end position="26"/>
    </location>
</feature>
<keyword evidence="1" id="KW-0472">Membrane</keyword>
<evidence type="ECO:0000313" key="2">
    <source>
        <dbReference type="EMBL" id="SDG89343.1"/>
    </source>
</evidence>
<dbReference type="EMBL" id="FNCW01000010">
    <property type="protein sequence ID" value="SDG89343.1"/>
    <property type="molecule type" value="Genomic_DNA"/>
</dbReference>
<accession>A0A1G7XZ24</accession>
<sequence>MKMKKGIPWIVTGLGLFIIILYLIKVEAAFSDLKSAEDVRLSVRNFQISIWCAWVLITSSATYYQWTQKKYVLFVLDYIIVIIAFIFLRHYLNLGEAKNLWSFGDAFIMGSNYMTLRNALLICFMTAFVQGAIWLFSSKWHRK</sequence>
<evidence type="ECO:0000313" key="3">
    <source>
        <dbReference type="Proteomes" id="UP000199296"/>
    </source>
</evidence>
<name>A0A1G7XZ24_9FLAO</name>